<reference evidence="1 2" key="1">
    <citation type="journal article" date="2023" name="Mol. Phylogenet. Evol.">
        <title>Genome-scale phylogeny and comparative genomics of the fungal order Sordariales.</title>
        <authorList>
            <person name="Hensen N."/>
            <person name="Bonometti L."/>
            <person name="Westerberg I."/>
            <person name="Brannstrom I.O."/>
            <person name="Guillou S."/>
            <person name="Cros-Aarteil S."/>
            <person name="Calhoun S."/>
            <person name="Haridas S."/>
            <person name="Kuo A."/>
            <person name="Mondo S."/>
            <person name="Pangilinan J."/>
            <person name="Riley R."/>
            <person name="LaButti K."/>
            <person name="Andreopoulos B."/>
            <person name="Lipzen A."/>
            <person name="Chen C."/>
            <person name="Yan M."/>
            <person name="Daum C."/>
            <person name="Ng V."/>
            <person name="Clum A."/>
            <person name="Steindorff A."/>
            <person name="Ohm R.A."/>
            <person name="Martin F."/>
            <person name="Silar P."/>
            <person name="Natvig D.O."/>
            <person name="Lalanne C."/>
            <person name="Gautier V."/>
            <person name="Ament-Velasquez S.L."/>
            <person name="Kruys A."/>
            <person name="Hutchinson M.I."/>
            <person name="Powell A.J."/>
            <person name="Barry K."/>
            <person name="Miller A.N."/>
            <person name="Grigoriev I.V."/>
            <person name="Debuchy R."/>
            <person name="Gladieux P."/>
            <person name="Hiltunen Thoren M."/>
            <person name="Johannesson H."/>
        </authorList>
    </citation>
    <scope>NUCLEOTIDE SEQUENCE [LARGE SCALE GENOMIC DNA]</scope>
    <source>
        <strain evidence="1 2">FGSC 10403</strain>
    </source>
</reference>
<comment type="caution">
    <text evidence="1">The sequence shown here is derived from an EMBL/GenBank/DDBJ whole genome shotgun (WGS) entry which is preliminary data.</text>
</comment>
<accession>A0AAJ0IAQ2</accession>
<keyword evidence="2" id="KW-1185">Reference proteome</keyword>
<sequence length="333" mass="36518">MLLSCPACGGVRNVSEERGGGIKYREERKEKNVWNEQGVPKPGVPGGFRLRFLAVARESAVVTPVLFPQALLHSGCPVIETRPARYEGRLSRIEPSTSGYRGIARAEYARVVANARQGACDIEGNGQSTSQQQFCAFLLQDQPCRLWRCEKMNEAPVHMEDIVSAAKKWYVTPLRPDHLLVYHISTTSVSSSSPSGILDRSARSGVRLVDFSLCDRNVVIIRDEAERVTRHCRGLIGNNVPDCQYRIINAQSQKALAVSESATTPSAYKQLKHKSRLQVGSVPSAWFRAKVELNVSTFNPASVDNAITFTFAAFRNASGSSINGSADSACFGR</sequence>
<gene>
    <name evidence="1" type="ORF">B0T23DRAFT_394761</name>
</gene>
<evidence type="ECO:0000313" key="1">
    <source>
        <dbReference type="EMBL" id="KAK3494660.1"/>
    </source>
</evidence>
<name>A0AAJ0IAQ2_9PEZI</name>
<evidence type="ECO:0000313" key="2">
    <source>
        <dbReference type="Proteomes" id="UP001285908"/>
    </source>
</evidence>
<proteinExistence type="predicted"/>
<dbReference type="GeneID" id="87875770"/>
<dbReference type="AlphaFoldDB" id="A0AAJ0IAQ2"/>
<dbReference type="Proteomes" id="UP001285908">
    <property type="component" value="Unassembled WGS sequence"/>
</dbReference>
<protein>
    <submittedName>
        <fullName evidence="1">Uncharacterized protein</fullName>
    </submittedName>
</protein>
<dbReference type="EMBL" id="JAULSX010000003">
    <property type="protein sequence ID" value="KAK3494660.1"/>
    <property type="molecule type" value="Genomic_DNA"/>
</dbReference>
<organism evidence="1 2">
    <name type="scientific">Neurospora hispaniola</name>
    <dbReference type="NCBI Taxonomy" id="588809"/>
    <lineage>
        <taxon>Eukaryota</taxon>
        <taxon>Fungi</taxon>
        <taxon>Dikarya</taxon>
        <taxon>Ascomycota</taxon>
        <taxon>Pezizomycotina</taxon>
        <taxon>Sordariomycetes</taxon>
        <taxon>Sordariomycetidae</taxon>
        <taxon>Sordariales</taxon>
        <taxon>Sordariaceae</taxon>
        <taxon>Neurospora</taxon>
    </lineage>
</organism>
<dbReference type="RefSeq" id="XP_062694089.1">
    <property type="nucleotide sequence ID" value="XM_062838148.1"/>
</dbReference>